<comment type="caution">
    <text evidence="5">The sequence shown here is derived from an EMBL/GenBank/DDBJ whole genome shotgun (WGS) entry which is preliminary data.</text>
</comment>
<evidence type="ECO:0000259" key="2">
    <source>
        <dbReference type="Pfam" id="PF18510"/>
    </source>
</evidence>
<evidence type="ECO:0000259" key="1">
    <source>
        <dbReference type="Pfam" id="PF18501"/>
    </source>
</evidence>
<dbReference type="Pfam" id="PF22222">
    <property type="entry name" value="Cpf1_PI-like"/>
    <property type="match status" value="1"/>
</dbReference>
<organism evidence="5 6">
    <name type="scientific">bacterium (Candidatus Gribaldobacteria) CG08_land_8_20_14_0_20_39_15</name>
    <dbReference type="NCBI Taxonomy" id="2014273"/>
    <lineage>
        <taxon>Bacteria</taxon>
        <taxon>Candidatus Gribaldobacteria</taxon>
    </lineage>
</organism>
<reference evidence="6" key="1">
    <citation type="submission" date="2017-09" db="EMBL/GenBank/DDBJ databases">
        <title>Depth-based differentiation of microbial function through sediment-hosted aquifers and enrichment of novel symbionts in the deep terrestrial subsurface.</title>
        <authorList>
            <person name="Probst A.J."/>
            <person name="Ladd B."/>
            <person name="Jarett J.K."/>
            <person name="Geller-Mcgrath D.E."/>
            <person name="Sieber C.M.K."/>
            <person name="Emerson J.B."/>
            <person name="Anantharaman K."/>
            <person name="Thomas B.C."/>
            <person name="Malmstrom R."/>
            <person name="Stieglmeier M."/>
            <person name="Klingl A."/>
            <person name="Woyke T."/>
            <person name="Ryan C.M."/>
            <person name="Banfield J.F."/>
        </authorList>
    </citation>
    <scope>NUCLEOTIDE SEQUENCE [LARGE SCALE GENOMIC DNA]</scope>
</reference>
<dbReference type="Pfam" id="PF18516">
    <property type="entry name" value="RuvC_1"/>
    <property type="match status" value="1"/>
</dbReference>
<dbReference type="InterPro" id="IPR040882">
    <property type="entry name" value="Cas12a_NUC"/>
</dbReference>
<feature type="domain" description="Cas12a nuclease" evidence="2">
    <location>
        <begin position="1261"/>
        <end position="1433"/>
    </location>
</feature>
<evidence type="ECO:0000313" key="5">
    <source>
        <dbReference type="EMBL" id="PIU14814.1"/>
    </source>
</evidence>
<feature type="domain" description="Cas12a RuvC nuclease" evidence="3">
    <location>
        <begin position="1040"/>
        <end position="1472"/>
    </location>
</feature>
<protein>
    <recommendedName>
        <fullName evidence="7">Type V CRISPR-associated protein Cpf1</fullName>
    </recommendedName>
</protein>
<name>A0A2M6XU94_9BACT</name>
<sequence>MPQEKSIFDKFTNLYEVLKTLRFELKPVGKTLHNMQNDFEYDENIQTFLKDQRIEDAYQTLKPMVDKFHEEFITDSLQSETAKRINFVEYVGVRREIIGHQKNLKKIQKQKRDEGKDDDIAKELKKKIDSASKLIETLEKKYRTDIGEAFTKTGNYWKEKKYKNYDWKIRSKVAQGEKILSSQDVLNLIGDTEKDEKIQNALKEFQGFFTYISGFNQNRKNYYEIKKEASTAVATRVVHENLPKFSDNTVIFEARKGEYLGAYNTLKKLGRELVNRDKEPLLPITEDIFKESYFTNCLTQDEIEQYNKRIGNANFLINLYNQAKRGENNFNKLTLFKTFYKQIGCGKKKPLFFTLTHERKTEAESAREKNPAKKVFSVEEMLAVTKSAGETYLKNNSKNGQIETVPDFLKYINVRENFEGVYWSKMALNTVSNLYFADWSTLKEKLKAAKIFVKPDKRSEGDVKIPPVIELEALFSVLDKVEDEVWRNEGVFFKNSITEKVKDESKNQKNQKRQAIISQAKSPSRALLNLILDDIQEYSQDFVNNATDVEKITQVYFSAQGKEQGEKRQRWVETIKAWIDNACNANAMLKYFLVKENKIKGNPLDSEIANGLKNILFESKVKIDAPSGGEETVNWFKWRDALRNFLTKKPQDDAKENKLKLNFENPSLASGWDVNKEKDSYCVIFQNNEKRLFLAVSSSKYKNAFELKLTEGRGKNKTEKNNPLFKVGDGEICLKMEYNFWADVSKMIPKCSTQLTAVEKHFRRDDTDFIFPIGYKVTSGEKFTQECRITKEIFDLNNKIYKKSDITGSEMRYSLTDSQEKHYVKAFQKEFWELLLKKKNLGKEFSNKELLIEWKKFCKKSPSELSEWEIKYKAPLTAWINFCKYFLARYPKTSLFEYTFKNSEEYNSLDEFYRDVDICSYKLKLEKKTNRLVLDQLVDKGQIYLFEIRNQDSNDGKWKNHKNNIHTFYWETVFKDILNRPKLSGRAKIFYRKALPTKDLKKKKVKSKDGKEKEVIENYRFSKEKFILHVPIVLNFCLNENKINDVVNDHFPENNELYFLGIDRGEKHLAYYSLVDKNGKLIKQKTLNLAFIDKDGKPRAVEAEKRTIGEGGKEKVDVVECWDYNQLLEARAGDRDYARKNWQTIGSIKNLKEGYISQVVRTIADLATKDGKPTYIVLENLNTGFKRSRQKIEKSVYQKFELALAKKLNFLIDKQTKIGKLGSVTKALQLTPPVNTYGDIEKKNQAGIMLYTRPNYTSQTDPATGWRKSIYLKKGSEEYIKDQILGNKTKKINPAFSEIAFDGKDYCFSYQDKNTDKTWKLYCGNNGVGLTRFRNERNLKGKWVAELQDVVAILNGVFEKLNTNKSLLEQMKAGVELTKLQDEKYAKYTAWESLRYAIDLIQQIRNRGTTERDSDFILSPVRDENGNHFDSREYWDREQAGQECNMPTSGDANGAFNIARKGVVMNEHIKRGFDLYITDEEWDVWLSGEKAWSQWIKENLNKRKK</sequence>
<evidence type="ECO:0008006" key="7">
    <source>
        <dbReference type="Google" id="ProtNLM"/>
    </source>
</evidence>
<evidence type="ECO:0000313" key="6">
    <source>
        <dbReference type="Proteomes" id="UP000229784"/>
    </source>
</evidence>
<evidence type="ECO:0000259" key="3">
    <source>
        <dbReference type="Pfam" id="PF18516"/>
    </source>
</evidence>
<feature type="domain" description="Cas12a REC1" evidence="1">
    <location>
        <begin position="59"/>
        <end position="343"/>
    </location>
</feature>
<dbReference type="EMBL" id="PEXQ01000060">
    <property type="protein sequence ID" value="PIU14814.1"/>
    <property type="molecule type" value="Genomic_DNA"/>
</dbReference>
<gene>
    <name evidence="5" type="ORF">COT20_02415</name>
</gene>
<evidence type="ECO:0000259" key="4">
    <source>
        <dbReference type="Pfam" id="PF22222"/>
    </source>
</evidence>
<dbReference type="InterPro" id="IPR040787">
    <property type="entry name" value="Cas12a_REC1"/>
</dbReference>
<feature type="domain" description="Cas12a PI" evidence="4">
    <location>
        <begin position="872"/>
        <end position="921"/>
    </location>
</feature>
<dbReference type="Pfam" id="PF18510">
    <property type="entry name" value="NUC"/>
    <property type="match status" value="1"/>
</dbReference>
<accession>A0A2M6XU94</accession>
<proteinExistence type="predicted"/>
<dbReference type="Pfam" id="PF18501">
    <property type="entry name" value="REC1"/>
    <property type="match status" value="1"/>
</dbReference>
<dbReference type="InterPro" id="IPR040852">
    <property type="entry name" value="RuvC_1"/>
</dbReference>
<dbReference type="Proteomes" id="UP000229784">
    <property type="component" value="Unassembled WGS sequence"/>
</dbReference>
<dbReference type="InterPro" id="IPR053993">
    <property type="entry name" value="Cas12a_PI"/>
</dbReference>